<evidence type="ECO:0000313" key="4">
    <source>
        <dbReference type="Proteomes" id="UP000355283"/>
    </source>
</evidence>
<feature type="coiled-coil region" evidence="1">
    <location>
        <begin position="208"/>
        <end position="295"/>
    </location>
</feature>
<feature type="region of interest" description="Disordered" evidence="2">
    <location>
        <begin position="516"/>
        <end position="542"/>
    </location>
</feature>
<keyword evidence="4" id="KW-1185">Reference proteome</keyword>
<dbReference type="EMBL" id="SDOX01000019">
    <property type="protein sequence ID" value="TFJ84336.1"/>
    <property type="molecule type" value="Genomic_DNA"/>
</dbReference>
<accession>A0A4D9CZ79</accession>
<evidence type="ECO:0000256" key="1">
    <source>
        <dbReference type="SAM" id="Coils"/>
    </source>
</evidence>
<dbReference type="OrthoDB" id="10395895at2759"/>
<reference evidence="3 4" key="1">
    <citation type="submission" date="2019-01" db="EMBL/GenBank/DDBJ databases">
        <title>Nuclear Genome Assembly of the Microalgal Biofuel strain Nannochloropsis salina CCMP1776.</title>
        <authorList>
            <person name="Hovde B."/>
        </authorList>
    </citation>
    <scope>NUCLEOTIDE SEQUENCE [LARGE SCALE GENOMIC DNA]</scope>
    <source>
        <strain evidence="3 4">CCMP1776</strain>
    </source>
</reference>
<keyword evidence="1" id="KW-0175">Coiled coil</keyword>
<dbReference type="Proteomes" id="UP000355283">
    <property type="component" value="Unassembled WGS sequence"/>
</dbReference>
<feature type="region of interest" description="Disordered" evidence="2">
    <location>
        <begin position="1"/>
        <end position="36"/>
    </location>
</feature>
<comment type="caution">
    <text evidence="3">The sequence shown here is derived from an EMBL/GenBank/DDBJ whole genome shotgun (WGS) entry which is preliminary data.</text>
</comment>
<protein>
    <submittedName>
        <fullName evidence="3">Uncharacterized protein</fullName>
    </submittedName>
</protein>
<organism evidence="3 4">
    <name type="scientific">Nannochloropsis salina CCMP1776</name>
    <dbReference type="NCBI Taxonomy" id="1027361"/>
    <lineage>
        <taxon>Eukaryota</taxon>
        <taxon>Sar</taxon>
        <taxon>Stramenopiles</taxon>
        <taxon>Ochrophyta</taxon>
        <taxon>Eustigmatophyceae</taxon>
        <taxon>Eustigmatales</taxon>
        <taxon>Monodopsidaceae</taxon>
        <taxon>Microchloropsis</taxon>
        <taxon>Microchloropsis salina</taxon>
    </lineage>
</organism>
<name>A0A4D9CZ79_9STRA</name>
<sequence>MSTAFTTSNHSAFNDMPPPQPSSSRTSKQLHKYSSDVPVTSAGVRLSFEYEYDAELAPSRPRNYIEQPLNQLSQAPNPVASTDGENSNAIDELEWAENIDEEIRRRREELERVRGESRASVFLLEDKAKGGLSPAFSPAVHDFVSLVMAGSAPSSAFPSTYPVAHKEGMPDTPNGDYLQTPSHSIFSSRAKGALGFIKDEALRLRADLEQQAGLLASERQRSEQLQEEMAELTRQRESLSQELEARELKIVNYEDSLGELQTIVANEREAKQHREENLQAHIEELQLALERHTQRDRELQEFHDHTGPRRFARTEEQEVLICELQKSVIELQYRLEGAENGQTSGKYLEEELKVKNSRIQELEKYISDCKKAAPSNNALFEEATLQEKATESVKMESQTLRSQLDEESLKAGTLIYGTSGTSSSSRRHSSDVGALVHALDASEAAKKSLEARILQEQQSAEQLRAELQQFRLKWDDALRNAVHEEETTARSLRKQIEEQEEVVEILRHNLSKVERERDEMGVRADEAGRQGTREELSQEEKEEIQSLRDEIEIYKAELVSFRREQLEKERTTAMNVAVSEHHLSKHEADVELPEQPADSTIQRLEDVNRLLSERVRTLEEALSQVGEMEIEKRELMRCVDALKDALEQEREGHQQHFEKTVTTLNEEISRIAAEMHQMEKAKQRVEKDQQNMSMFVLRRMLMNIRTKHMLKNSRRAFYRWVASTSSMQLEQLQTIRESGSQCLEGAQGEEVRQLEAENRALLEELKTKSTILDERGFSIQDGKDREKRWRSEGVSSFAFKIIFAILLFLALERGNVLHDGRYDLYYLDSPRITM</sequence>
<proteinExistence type="predicted"/>
<evidence type="ECO:0000313" key="3">
    <source>
        <dbReference type="EMBL" id="TFJ84336.1"/>
    </source>
</evidence>
<feature type="coiled-coil region" evidence="1">
    <location>
        <begin position="661"/>
        <end position="691"/>
    </location>
</feature>
<feature type="compositionally biased region" description="Polar residues" evidence="2">
    <location>
        <begin position="1"/>
        <end position="12"/>
    </location>
</feature>
<gene>
    <name evidence="3" type="ORF">NSK_004327</name>
</gene>
<evidence type="ECO:0000256" key="2">
    <source>
        <dbReference type="SAM" id="MobiDB-lite"/>
    </source>
</evidence>
<dbReference type="AlphaFoldDB" id="A0A4D9CZ79"/>